<dbReference type="InterPro" id="IPR036056">
    <property type="entry name" value="Fibrinogen-like_C"/>
</dbReference>
<feature type="chain" id="PRO_5042920495" description="Fibrinogen C-terminal domain-containing protein" evidence="2">
    <location>
        <begin position="26"/>
        <end position="520"/>
    </location>
</feature>
<keyword evidence="2" id="KW-0732">Signal</keyword>
<dbReference type="SUPFAM" id="SSF56496">
    <property type="entry name" value="Fibrinogen C-terminal domain-like"/>
    <property type="match status" value="2"/>
</dbReference>
<dbReference type="PANTHER" id="PTHR19143">
    <property type="entry name" value="FIBRINOGEN/TENASCIN/ANGIOPOEITIN"/>
    <property type="match status" value="1"/>
</dbReference>
<name>A0AAN9B783_9CAEN</name>
<feature type="region of interest" description="Disordered" evidence="1">
    <location>
        <begin position="87"/>
        <end position="114"/>
    </location>
</feature>
<dbReference type="GO" id="GO:0005615">
    <property type="term" value="C:extracellular space"/>
    <property type="evidence" value="ECO:0007669"/>
    <property type="project" value="TreeGrafter"/>
</dbReference>
<protein>
    <recommendedName>
        <fullName evidence="3">Fibrinogen C-terminal domain-containing protein</fullName>
    </recommendedName>
</protein>
<dbReference type="PROSITE" id="PS51406">
    <property type="entry name" value="FIBRINOGEN_C_2"/>
    <property type="match status" value="2"/>
</dbReference>
<dbReference type="AlphaFoldDB" id="A0AAN9B783"/>
<evidence type="ECO:0000259" key="3">
    <source>
        <dbReference type="PROSITE" id="PS51406"/>
    </source>
</evidence>
<dbReference type="EMBL" id="JBAMIC010000012">
    <property type="protein sequence ID" value="KAK7099189.1"/>
    <property type="molecule type" value="Genomic_DNA"/>
</dbReference>
<evidence type="ECO:0000256" key="1">
    <source>
        <dbReference type="SAM" id="MobiDB-lite"/>
    </source>
</evidence>
<dbReference type="SMART" id="SM00186">
    <property type="entry name" value="FBG"/>
    <property type="match status" value="2"/>
</dbReference>
<dbReference type="Proteomes" id="UP001374579">
    <property type="component" value="Unassembled WGS sequence"/>
</dbReference>
<accession>A0AAN9B783</accession>
<dbReference type="CDD" id="cd00087">
    <property type="entry name" value="FReD"/>
    <property type="match status" value="1"/>
</dbReference>
<evidence type="ECO:0000313" key="5">
    <source>
        <dbReference type="Proteomes" id="UP001374579"/>
    </source>
</evidence>
<organism evidence="4 5">
    <name type="scientific">Littorina saxatilis</name>
    <dbReference type="NCBI Taxonomy" id="31220"/>
    <lineage>
        <taxon>Eukaryota</taxon>
        <taxon>Metazoa</taxon>
        <taxon>Spiralia</taxon>
        <taxon>Lophotrochozoa</taxon>
        <taxon>Mollusca</taxon>
        <taxon>Gastropoda</taxon>
        <taxon>Caenogastropoda</taxon>
        <taxon>Littorinimorpha</taxon>
        <taxon>Littorinoidea</taxon>
        <taxon>Littorinidae</taxon>
        <taxon>Littorina</taxon>
    </lineage>
</organism>
<dbReference type="Pfam" id="PF00147">
    <property type="entry name" value="Fibrinogen_C"/>
    <property type="match status" value="2"/>
</dbReference>
<feature type="signal peptide" evidence="2">
    <location>
        <begin position="1"/>
        <end position="25"/>
    </location>
</feature>
<reference evidence="4 5" key="1">
    <citation type="submission" date="2024-02" db="EMBL/GenBank/DDBJ databases">
        <title>Chromosome-scale genome assembly of the rough periwinkle Littorina saxatilis.</title>
        <authorList>
            <person name="De Jode A."/>
            <person name="Faria R."/>
            <person name="Formenti G."/>
            <person name="Sims Y."/>
            <person name="Smith T.P."/>
            <person name="Tracey A."/>
            <person name="Wood J.M.D."/>
            <person name="Zagrodzka Z.B."/>
            <person name="Johannesson K."/>
            <person name="Butlin R.K."/>
            <person name="Leder E.H."/>
        </authorList>
    </citation>
    <scope>NUCLEOTIDE SEQUENCE [LARGE SCALE GENOMIC DNA]</scope>
    <source>
        <strain evidence="4">Snail1</strain>
        <tissue evidence="4">Muscle</tissue>
    </source>
</reference>
<feature type="domain" description="Fibrinogen C-terminal" evidence="3">
    <location>
        <begin position="306"/>
        <end position="520"/>
    </location>
</feature>
<sequence>MLKRPISAIARCFLFLSILNYHAMAVCPGYDFYRSGLNDVIFSDDVIFESEARSKLDCSKLCSIRRCCVTFTLDVIPMTSKSRCRGHSSFMTSKQGQSPVPGTTSYTRRKPDQLPKTCAQVPQMERDCRAVHELNTSSQFPALQVVCVEDWTAILRRQNSSVDFYREWTDYVNGFGDLAGAYWLGLEAIHQMTSNTRHDLRVELEDWDDVKATAEYSGFSLSSVSDNYTLFVQSFVGGDADDVIFESEVRSKLDCSKLCSIRRCCVTFTLDIIPMTSKWRCRGHSSYMTSNQGQSLVPGATSYIRKKPDQLPRTCAQATHLEKDCSGVHELNISSQFPALQVVCIEDWTVILMRQNSSVDFYRGWTDYVNGFGDLAEAYWLGLEAIHQMTSNTPHDLRVELEDWNDIKATAEYSGFSLSSASDNYTLFFQSFVGGDAGDSLTYHNRSEFTTKDRHNDLYIANCANKYLGAWWYVSCHRSNLCGVFTSHNTTAHGQGIQWSTWKGQNYSLKFAQMMVRPSQ</sequence>
<comment type="caution">
    <text evidence="4">The sequence shown here is derived from an EMBL/GenBank/DDBJ whole genome shotgun (WGS) entry which is preliminary data.</text>
</comment>
<dbReference type="InterPro" id="IPR050373">
    <property type="entry name" value="Fibrinogen_C-term_domain"/>
</dbReference>
<proteinExistence type="predicted"/>
<evidence type="ECO:0000313" key="4">
    <source>
        <dbReference type="EMBL" id="KAK7099189.1"/>
    </source>
</evidence>
<dbReference type="InterPro" id="IPR002181">
    <property type="entry name" value="Fibrinogen_a/b/g_C_dom"/>
</dbReference>
<evidence type="ECO:0000256" key="2">
    <source>
        <dbReference type="SAM" id="SignalP"/>
    </source>
</evidence>
<keyword evidence="5" id="KW-1185">Reference proteome</keyword>
<feature type="domain" description="Fibrinogen C-terminal" evidence="3">
    <location>
        <begin position="109"/>
        <end position="242"/>
    </location>
</feature>
<dbReference type="Gene3D" id="3.90.215.10">
    <property type="entry name" value="Gamma Fibrinogen, chain A, domain 1"/>
    <property type="match status" value="2"/>
</dbReference>
<feature type="compositionally biased region" description="Polar residues" evidence="1">
    <location>
        <begin position="89"/>
        <end position="106"/>
    </location>
</feature>
<gene>
    <name evidence="4" type="ORF">V1264_003370</name>
</gene>
<dbReference type="InterPro" id="IPR014716">
    <property type="entry name" value="Fibrinogen_a/b/g_C_1"/>
</dbReference>